<dbReference type="EMBL" id="JRNR01000038">
    <property type="protein sequence ID" value="KGF49505.1"/>
    <property type="molecule type" value="Genomic_DNA"/>
</dbReference>
<dbReference type="Proteomes" id="UP000029538">
    <property type="component" value="Unassembled WGS sequence"/>
</dbReference>
<dbReference type="Gene3D" id="3.30.750.44">
    <property type="match status" value="1"/>
</dbReference>
<dbReference type="PANTHER" id="PTHR11261">
    <property type="entry name" value="INTERPHOTORECEPTOR RETINOID-BINDING PROTEIN"/>
    <property type="match status" value="1"/>
</dbReference>
<dbReference type="GO" id="GO:0006508">
    <property type="term" value="P:proteolysis"/>
    <property type="evidence" value="ECO:0007669"/>
    <property type="project" value="InterPro"/>
</dbReference>
<accession>A0A096ARW5</accession>
<dbReference type="CDD" id="cd07563">
    <property type="entry name" value="Peptidase_S41_IRBP"/>
    <property type="match status" value="1"/>
</dbReference>
<dbReference type="SMART" id="SM00245">
    <property type="entry name" value="TSPc"/>
    <property type="match status" value="1"/>
</dbReference>
<dbReference type="PANTHER" id="PTHR11261:SF3">
    <property type="entry name" value="RETINOL-BINDING PROTEIN 3"/>
    <property type="match status" value="1"/>
</dbReference>
<dbReference type="RefSeq" id="WP_036883003.1">
    <property type="nucleotide sequence ID" value="NZ_JRNR01000038.1"/>
</dbReference>
<gene>
    <name evidence="2" type="ORF">HMPREF0654_04875</name>
</gene>
<name>A0A096ARW5_9BACT</name>
<dbReference type="InterPro" id="IPR005151">
    <property type="entry name" value="Tail-specific_protease"/>
</dbReference>
<dbReference type="SUPFAM" id="SSF52096">
    <property type="entry name" value="ClpP/crotonase"/>
    <property type="match status" value="1"/>
</dbReference>
<dbReference type="PROSITE" id="PS51257">
    <property type="entry name" value="PROKAR_LIPOPROTEIN"/>
    <property type="match status" value="1"/>
</dbReference>
<protein>
    <submittedName>
        <fullName evidence="2">Peptidase S41</fullName>
    </submittedName>
</protein>
<dbReference type="InterPro" id="IPR028204">
    <property type="entry name" value="Tricorn_C1"/>
</dbReference>
<dbReference type="Pfam" id="PF14684">
    <property type="entry name" value="Tricorn_C1"/>
    <property type="match status" value="1"/>
</dbReference>
<reference evidence="2 3" key="1">
    <citation type="submission" date="2014-07" db="EMBL/GenBank/DDBJ databases">
        <authorList>
            <person name="McCorrison J."/>
            <person name="Sanka R."/>
            <person name="Torralba M."/>
            <person name="Gillis M."/>
            <person name="Haft D.H."/>
            <person name="Methe B."/>
            <person name="Sutton G."/>
            <person name="Nelson K.E."/>
        </authorList>
    </citation>
    <scope>NUCLEOTIDE SEQUENCE [LARGE SCALE GENOMIC DNA]</scope>
    <source>
        <strain evidence="2 3">DNF00882</strain>
    </source>
</reference>
<sequence>MMFQQLKYRFHAFIALLSILFILSFLSSCVTNDEQPDTVQGNVEALWQILDEHYCFFEQKGIDWKEVRQRYLKQINGNMTERQQFEVMANMLSELKDGHVNLFTSFNIGRYWSWRENYPQNYSDSLERKYLKTNYLIASGMDYTILDDNIGYLRCESFQNGIGAGNLDDILLYFQPCRALIIDIRNNGGGALTNAEELAARFTNEAVLVGYMQHKTGKGHTDFSPMREQILKPGKGIRWQKPVVVLTNRSVFSAANEFVKYMRCCPMVKIVGDRTGGGAGLPFSSELPNGWGIRFSACPMYDKDKNLTEFGINPDYKVDLTKEDFNRGRDTIIEFARHLLAQ</sequence>
<dbReference type="AlphaFoldDB" id="A0A096ARW5"/>
<evidence type="ECO:0000313" key="3">
    <source>
        <dbReference type="Proteomes" id="UP000029538"/>
    </source>
</evidence>
<evidence type="ECO:0000259" key="1">
    <source>
        <dbReference type="SMART" id="SM00245"/>
    </source>
</evidence>
<proteinExistence type="predicted"/>
<dbReference type="Gene3D" id="3.90.226.10">
    <property type="entry name" value="2-enoyl-CoA Hydratase, Chain A, domain 1"/>
    <property type="match status" value="1"/>
</dbReference>
<dbReference type="InterPro" id="IPR029045">
    <property type="entry name" value="ClpP/crotonase-like_dom_sf"/>
</dbReference>
<organism evidence="2 3">
    <name type="scientific">Prevotella disiens DNF00882</name>
    <dbReference type="NCBI Taxonomy" id="1401075"/>
    <lineage>
        <taxon>Bacteria</taxon>
        <taxon>Pseudomonadati</taxon>
        <taxon>Bacteroidota</taxon>
        <taxon>Bacteroidia</taxon>
        <taxon>Bacteroidales</taxon>
        <taxon>Prevotellaceae</taxon>
        <taxon>Prevotella</taxon>
    </lineage>
</organism>
<dbReference type="GO" id="GO:0008236">
    <property type="term" value="F:serine-type peptidase activity"/>
    <property type="evidence" value="ECO:0007669"/>
    <property type="project" value="InterPro"/>
</dbReference>
<feature type="domain" description="Tail specific protease" evidence="1">
    <location>
        <begin position="119"/>
        <end position="319"/>
    </location>
</feature>
<comment type="caution">
    <text evidence="2">The sequence shown here is derived from an EMBL/GenBank/DDBJ whole genome shotgun (WGS) entry which is preliminary data.</text>
</comment>
<dbReference type="Pfam" id="PF03572">
    <property type="entry name" value="Peptidase_S41"/>
    <property type="match status" value="1"/>
</dbReference>
<evidence type="ECO:0000313" key="2">
    <source>
        <dbReference type="EMBL" id="KGF49505.1"/>
    </source>
</evidence>